<evidence type="ECO:0000313" key="2">
    <source>
        <dbReference type="Proteomes" id="UP000225833"/>
    </source>
</evidence>
<dbReference type="Proteomes" id="UP000225833">
    <property type="component" value="Unassembled WGS sequence"/>
</dbReference>
<name>A0A2D0IUA1_XENBU</name>
<proteinExistence type="predicted"/>
<evidence type="ECO:0000313" key="1">
    <source>
        <dbReference type="EMBL" id="PHM25456.1"/>
    </source>
</evidence>
<protein>
    <recommendedName>
        <fullName evidence="3">Single-stranded DNA-binding protein</fullName>
    </recommendedName>
</protein>
<sequence>MARRKQKNSQATAATVTGKITVAPKRIKCQTGKVMAVATMQVQSDKRSDYPLRVVGFDEMALSVMLLQKGQVITVTGKASYWRGYQLAVISIGSDAIRRDLYSSER</sequence>
<dbReference type="EMBL" id="NIBS01000019">
    <property type="protein sequence ID" value="PHM25456.1"/>
    <property type="molecule type" value="Genomic_DNA"/>
</dbReference>
<gene>
    <name evidence="1" type="ORF">Xbud_03030</name>
</gene>
<organism evidence="1 2">
    <name type="scientific">Xenorhabdus budapestensis</name>
    <dbReference type="NCBI Taxonomy" id="290110"/>
    <lineage>
        <taxon>Bacteria</taxon>
        <taxon>Pseudomonadati</taxon>
        <taxon>Pseudomonadota</taxon>
        <taxon>Gammaproteobacteria</taxon>
        <taxon>Enterobacterales</taxon>
        <taxon>Morganellaceae</taxon>
        <taxon>Xenorhabdus</taxon>
    </lineage>
</organism>
<dbReference type="OrthoDB" id="6455098at2"/>
<comment type="caution">
    <text evidence="1">The sequence shown here is derived from an EMBL/GenBank/DDBJ whole genome shotgun (WGS) entry which is preliminary data.</text>
</comment>
<accession>A0A2D0IUA1</accession>
<reference evidence="1 2" key="1">
    <citation type="journal article" date="2017" name="Nat. Microbiol.">
        <title>Natural product diversity associated with the nematode symbionts Photorhabdus and Xenorhabdus.</title>
        <authorList>
            <person name="Tobias N.J."/>
            <person name="Wolff H."/>
            <person name="Djahanschiri B."/>
            <person name="Grundmann F."/>
            <person name="Kronenwerth M."/>
            <person name="Shi Y.M."/>
            <person name="Simonyi S."/>
            <person name="Grun P."/>
            <person name="Shapiro-Ilan D."/>
            <person name="Pidot S.J."/>
            <person name="Stinear T.P."/>
            <person name="Ebersberger I."/>
            <person name="Bode H.B."/>
        </authorList>
    </citation>
    <scope>NUCLEOTIDE SEQUENCE [LARGE SCALE GENOMIC DNA]</scope>
    <source>
        <strain evidence="1 2">DSM 16342</strain>
    </source>
</reference>
<dbReference type="RefSeq" id="WP_099136791.1">
    <property type="nucleotide sequence ID" value="NZ_CAWNNJ010000085.1"/>
</dbReference>
<evidence type="ECO:0008006" key="3">
    <source>
        <dbReference type="Google" id="ProtNLM"/>
    </source>
</evidence>
<dbReference type="AlphaFoldDB" id="A0A2D0IUA1"/>